<evidence type="ECO:0000313" key="2">
    <source>
        <dbReference type="Proteomes" id="UP000721920"/>
    </source>
</evidence>
<proteinExistence type="predicted"/>
<accession>A0A921EZC6</accession>
<dbReference type="EMBL" id="DYXN01000076">
    <property type="protein sequence ID" value="HJE86958.1"/>
    <property type="molecule type" value="Genomic_DNA"/>
</dbReference>
<evidence type="ECO:0000313" key="1">
    <source>
        <dbReference type="EMBL" id="HJE86958.1"/>
    </source>
</evidence>
<gene>
    <name evidence="1" type="ORF">K8U88_05160</name>
</gene>
<comment type="caution">
    <text evidence="1">The sequence shown here is derived from an EMBL/GenBank/DDBJ whole genome shotgun (WGS) entry which is preliminary data.</text>
</comment>
<sequence length="202" mass="21963">MANTKNSQAAKIRQQIIAWLQDEQTSEVVSEEKFPGIRGIRAVKLREMLGKLGYVQSVVMGAVSAAPSIDPRIKKAAVKPREVYYYFDNSVPAPAKIQRQEQRAAASSTTPTASAKVATSAVHIKATDLPGLSGTPAFKALLAANEQVTAAVDELLTAAQTQRPLSDLELNFLTEFATKTAQQTEALQNFTAQSRIDRLRHL</sequence>
<organism evidence="1 2">
    <name type="scientific">Levilactobacillus hammesii</name>
    <dbReference type="NCBI Taxonomy" id="267633"/>
    <lineage>
        <taxon>Bacteria</taxon>
        <taxon>Bacillati</taxon>
        <taxon>Bacillota</taxon>
        <taxon>Bacilli</taxon>
        <taxon>Lactobacillales</taxon>
        <taxon>Lactobacillaceae</taxon>
        <taxon>Levilactobacillus</taxon>
    </lineage>
</organism>
<reference evidence="1" key="2">
    <citation type="submission" date="2021-09" db="EMBL/GenBank/DDBJ databases">
        <authorList>
            <person name="Gilroy R."/>
        </authorList>
    </citation>
    <scope>NUCLEOTIDE SEQUENCE</scope>
    <source>
        <strain evidence="1">CHK173-2145</strain>
    </source>
</reference>
<dbReference type="AlphaFoldDB" id="A0A921EZC6"/>
<protein>
    <submittedName>
        <fullName evidence="1">Uncharacterized protein</fullName>
    </submittedName>
</protein>
<name>A0A921EZC6_9LACO</name>
<reference evidence="1" key="1">
    <citation type="journal article" date="2021" name="PeerJ">
        <title>Extensive microbial diversity within the chicken gut microbiome revealed by metagenomics and culture.</title>
        <authorList>
            <person name="Gilroy R."/>
            <person name="Ravi A."/>
            <person name="Getino M."/>
            <person name="Pursley I."/>
            <person name="Horton D.L."/>
            <person name="Alikhan N.F."/>
            <person name="Baker D."/>
            <person name="Gharbi K."/>
            <person name="Hall N."/>
            <person name="Watson M."/>
            <person name="Adriaenssens E.M."/>
            <person name="Foster-Nyarko E."/>
            <person name="Jarju S."/>
            <person name="Secka A."/>
            <person name="Antonio M."/>
            <person name="Oren A."/>
            <person name="Chaudhuri R.R."/>
            <person name="La Ragione R."/>
            <person name="Hildebrand F."/>
            <person name="Pallen M.J."/>
        </authorList>
    </citation>
    <scope>NUCLEOTIDE SEQUENCE</scope>
    <source>
        <strain evidence="1">CHK173-2145</strain>
    </source>
</reference>
<dbReference type="Proteomes" id="UP000721920">
    <property type="component" value="Unassembled WGS sequence"/>
</dbReference>